<dbReference type="PANTHER" id="PTHR47926">
    <property type="entry name" value="PENTATRICOPEPTIDE REPEAT-CONTAINING PROTEIN"/>
    <property type="match status" value="1"/>
</dbReference>
<evidence type="ECO:0000256" key="1">
    <source>
        <dbReference type="SAM" id="Phobius"/>
    </source>
</evidence>
<organism evidence="2 3">
    <name type="scientific">Vigna mungo</name>
    <name type="common">Black gram</name>
    <name type="synonym">Phaseolus mungo</name>
    <dbReference type="NCBI Taxonomy" id="3915"/>
    <lineage>
        <taxon>Eukaryota</taxon>
        <taxon>Viridiplantae</taxon>
        <taxon>Streptophyta</taxon>
        <taxon>Embryophyta</taxon>
        <taxon>Tracheophyta</taxon>
        <taxon>Spermatophyta</taxon>
        <taxon>Magnoliopsida</taxon>
        <taxon>eudicotyledons</taxon>
        <taxon>Gunneridae</taxon>
        <taxon>Pentapetalae</taxon>
        <taxon>rosids</taxon>
        <taxon>fabids</taxon>
        <taxon>Fabales</taxon>
        <taxon>Fabaceae</taxon>
        <taxon>Papilionoideae</taxon>
        <taxon>50 kb inversion clade</taxon>
        <taxon>NPAAA clade</taxon>
        <taxon>indigoferoid/millettioid clade</taxon>
        <taxon>Phaseoleae</taxon>
        <taxon>Vigna</taxon>
    </lineage>
</organism>
<sequence>MIMHKDVISWGIVIYSLAMNSYGKRTFELFSCMLIEGVEPDDVTFVWVLSACSHAGILVAWWICLDVVVCLWKLRLSLQAFILKLNGVSGALLQACKIQGESAGVDTLPLLSNMYASSERWDDATKVLKSTGVKKVAGCSWVELEVYNNIYSHVCAAW</sequence>
<keyword evidence="1" id="KW-0472">Membrane</keyword>
<dbReference type="InterPro" id="IPR046960">
    <property type="entry name" value="PPR_At4g14850-like_plant"/>
</dbReference>
<dbReference type="InterPro" id="IPR011990">
    <property type="entry name" value="TPR-like_helical_dom_sf"/>
</dbReference>
<reference evidence="2 3" key="1">
    <citation type="journal article" date="2023" name="Life. Sci Alliance">
        <title>Evolutionary insights into 3D genome organization and epigenetic landscape of Vigna mungo.</title>
        <authorList>
            <person name="Junaid A."/>
            <person name="Singh B."/>
            <person name="Bhatia S."/>
        </authorList>
    </citation>
    <scope>NUCLEOTIDE SEQUENCE [LARGE SCALE GENOMIC DNA]</scope>
    <source>
        <strain evidence="2">Urdbean</strain>
    </source>
</reference>
<evidence type="ECO:0000313" key="3">
    <source>
        <dbReference type="Proteomes" id="UP001374535"/>
    </source>
</evidence>
<name>A0AAQ3RI09_VIGMU</name>
<keyword evidence="3" id="KW-1185">Reference proteome</keyword>
<gene>
    <name evidence="2" type="ORF">V8G54_031543</name>
</gene>
<dbReference type="Pfam" id="PF20431">
    <property type="entry name" value="E_motif"/>
    <property type="match status" value="1"/>
</dbReference>
<dbReference type="InterPro" id="IPR046848">
    <property type="entry name" value="E_motif"/>
</dbReference>
<dbReference type="Proteomes" id="UP001374535">
    <property type="component" value="Chromosome 10"/>
</dbReference>
<keyword evidence="1" id="KW-0812">Transmembrane</keyword>
<dbReference type="GO" id="GO:0009451">
    <property type="term" value="P:RNA modification"/>
    <property type="evidence" value="ECO:0007669"/>
    <property type="project" value="InterPro"/>
</dbReference>
<dbReference type="GO" id="GO:0003723">
    <property type="term" value="F:RNA binding"/>
    <property type="evidence" value="ECO:0007669"/>
    <property type="project" value="InterPro"/>
</dbReference>
<feature type="transmembrane region" description="Helical" evidence="1">
    <location>
        <begin position="47"/>
        <end position="72"/>
    </location>
</feature>
<protein>
    <recommendedName>
        <fullName evidence="4">Pentatricopeptide repeat-containing protein</fullName>
    </recommendedName>
</protein>
<evidence type="ECO:0008006" key="4">
    <source>
        <dbReference type="Google" id="ProtNLM"/>
    </source>
</evidence>
<dbReference type="EMBL" id="CP144691">
    <property type="protein sequence ID" value="WVY92455.1"/>
    <property type="molecule type" value="Genomic_DNA"/>
</dbReference>
<proteinExistence type="predicted"/>
<dbReference type="Gene3D" id="1.25.40.10">
    <property type="entry name" value="Tetratricopeptide repeat domain"/>
    <property type="match status" value="1"/>
</dbReference>
<accession>A0AAQ3RI09</accession>
<keyword evidence="1" id="KW-1133">Transmembrane helix</keyword>
<dbReference type="AlphaFoldDB" id="A0AAQ3RI09"/>
<evidence type="ECO:0000313" key="2">
    <source>
        <dbReference type="EMBL" id="WVY92455.1"/>
    </source>
</evidence>